<dbReference type="RefSeq" id="WP_062443250.1">
    <property type="nucleotide sequence ID" value="NZ_BMCJ01000005.1"/>
</dbReference>
<keyword evidence="1" id="KW-1133">Transmembrane helix</keyword>
<accession>A0ABQ1PEQ3</accession>
<keyword evidence="3" id="KW-1185">Reference proteome</keyword>
<evidence type="ECO:0000313" key="2">
    <source>
        <dbReference type="EMBL" id="GGC95787.1"/>
    </source>
</evidence>
<evidence type="ECO:0000256" key="1">
    <source>
        <dbReference type="SAM" id="Phobius"/>
    </source>
</evidence>
<evidence type="ECO:0008006" key="4">
    <source>
        <dbReference type="Google" id="ProtNLM"/>
    </source>
</evidence>
<keyword evidence="1" id="KW-0812">Transmembrane</keyword>
<feature type="transmembrane region" description="Helical" evidence="1">
    <location>
        <begin position="37"/>
        <end position="55"/>
    </location>
</feature>
<keyword evidence="1" id="KW-0472">Membrane</keyword>
<comment type="caution">
    <text evidence="2">The sequence shown here is derived from an EMBL/GenBank/DDBJ whole genome shotgun (WGS) entry which is preliminary data.</text>
</comment>
<organism evidence="2 3">
    <name type="scientific">Thalassobacillus devorans</name>
    <dbReference type="NCBI Taxonomy" id="279813"/>
    <lineage>
        <taxon>Bacteria</taxon>
        <taxon>Bacillati</taxon>
        <taxon>Bacillota</taxon>
        <taxon>Bacilli</taxon>
        <taxon>Bacillales</taxon>
        <taxon>Bacillaceae</taxon>
        <taxon>Thalassobacillus</taxon>
    </lineage>
</organism>
<dbReference type="Proteomes" id="UP000619534">
    <property type="component" value="Unassembled WGS sequence"/>
</dbReference>
<evidence type="ECO:0000313" key="3">
    <source>
        <dbReference type="Proteomes" id="UP000619534"/>
    </source>
</evidence>
<feature type="transmembrane region" description="Helical" evidence="1">
    <location>
        <begin position="12"/>
        <end position="31"/>
    </location>
</feature>
<sequence>MKNTKALERKATVLQTVSLLLAVLAIVLKAIGEGNGLLFIVTVVLAIVVAAWWSYTKYKMIKPGQRK</sequence>
<protein>
    <recommendedName>
        <fullName evidence="4">Secreted protein</fullName>
    </recommendedName>
</protein>
<name>A0ABQ1PEQ3_9BACI</name>
<gene>
    <name evidence="2" type="ORF">GCM10007216_28180</name>
</gene>
<dbReference type="EMBL" id="BMCJ01000005">
    <property type="protein sequence ID" value="GGC95787.1"/>
    <property type="molecule type" value="Genomic_DNA"/>
</dbReference>
<reference evidence="3" key="1">
    <citation type="journal article" date="2019" name="Int. J. Syst. Evol. Microbiol.">
        <title>The Global Catalogue of Microorganisms (GCM) 10K type strain sequencing project: providing services to taxonomists for standard genome sequencing and annotation.</title>
        <authorList>
            <consortium name="The Broad Institute Genomics Platform"/>
            <consortium name="The Broad Institute Genome Sequencing Center for Infectious Disease"/>
            <person name="Wu L."/>
            <person name="Ma J."/>
        </authorList>
    </citation>
    <scope>NUCLEOTIDE SEQUENCE [LARGE SCALE GENOMIC DNA]</scope>
    <source>
        <strain evidence="3">CCM 7282</strain>
    </source>
</reference>
<proteinExistence type="predicted"/>